<sequence length="1074" mass="119077">MFDVTSCRTLQGANSSTWHRPALDGSLTLPELYAWHAEHSPEHPLFVHADDEKKLHHIYYPEAFRAIRKAAQFSRGQYTRVEDEYNRHQTSQDQHVIGILANTDSITFFTFMVGVMYLGLTPFPLSTRNSSAAVVHLVRSTGVRLLFVSSDPAMQRLSHQAQETLRAEGHHLELVPMPQFGDLYNESNEGQDVQMGKLSIDNTILILHSSGSTAFPKPITLKGHNFLQWGTAAYYGELDICGLVIGSQSPPMFHAMGAANLMWPVCVGVVVAFFKPCSPPVIPTPEVLLDSVIATNCGLVYCVPSFVEAWARDPANLPVLKSQKAIAYGGAPLEKATGDMLRAEGVKLLPFYGLTETGGVSMFVPDLSQHEDWDYFPFSSHVEIALEPHEREGIFELFIFESENYCPNVLNATVRGRRAYATNDLLQRHPTRPDLWRIFGRADDQIMLSTGEKTNPGPLEAILLKDPHIAAAIIFGRGRFQNGVLIQPREHVDPQDEKQLAEFRNKIWPTVEKMNEYAPQHSRIFKEMIVVTSPSKPLEFTAKGTPRRQICLNAYESEIDAAYAAVENSSQTDLAPPPEWTQDTAIAFVRAVVEKVLAMSLAADDDLFQNGCDSLQATYIRNAILKALRVSTNIPTHKVPLNFVYSNPTICALSDFVWSLFTEQQPGNAEAQLEAKAAAMRAMVEKYSKDFGHLVKPAQNGFHTDDGETFLVTGTTGRLGCHLLSQLLQDPKVIRIFALNRGAPGSEAVLAQRQQDAFTLWGLDASLLASSKLTLFAGDYPKPLLGLSEDAYHEIQNSVTTIIHNAWRVDFNLALTSFEPLVAGMRNLIDLSLGSPKPQGPRITFISSISSLFGYKSSEPAAEEHISDPRMSVGMGYGESKYVAEQLLAHAAQETGLRTTVVRVGQISGDTRVGGWNPKEWVAAIVAVSQIVGCIPSRDEELTWLPVDTAASALIEFSHSDEPVLHLIHPRPVSWNAIFTPIAERLRLELVSYSEWLNRLRIADDAQADESVGQKSSALALREFFESGVSEADMRLDTTKAVRASKTLQEIRPLGKEDAMKWLNFWAKVDHIKL</sequence>
<protein>
    <submittedName>
        <fullName evidence="5">Acetyl-CoA synthetase-like protein</fullName>
    </submittedName>
</protein>
<reference evidence="5 6" key="1">
    <citation type="submission" date="2016-07" db="EMBL/GenBank/DDBJ databases">
        <title>Draft genome of the white-rot fungus Obba rivulosa 3A-2.</title>
        <authorList>
            <consortium name="DOE Joint Genome Institute"/>
            <person name="Miettinen O."/>
            <person name="Riley R."/>
            <person name="Acob R."/>
            <person name="Barry K."/>
            <person name="Cullen D."/>
            <person name="De Vries R."/>
            <person name="Hainaut M."/>
            <person name="Hatakka A."/>
            <person name="Henrissat B."/>
            <person name="Hilden K."/>
            <person name="Kuo R."/>
            <person name="Labutti K."/>
            <person name="Lipzen A."/>
            <person name="Makela M.R."/>
            <person name="Sandor L."/>
            <person name="Spatafora J.W."/>
            <person name="Grigoriev I.V."/>
            <person name="Hibbett D.S."/>
        </authorList>
    </citation>
    <scope>NUCLEOTIDE SEQUENCE [LARGE SCALE GENOMIC DNA]</scope>
    <source>
        <strain evidence="5 6">3A-2</strain>
    </source>
</reference>
<dbReference type="InterPro" id="IPR042099">
    <property type="entry name" value="ANL_N_sf"/>
</dbReference>
<evidence type="ECO:0000259" key="3">
    <source>
        <dbReference type="Pfam" id="PF00501"/>
    </source>
</evidence>
<dbReference type="Pfam" id="PF23562">
    <property type="entry name" value="AMP-binding_C_3"/>
    <property type="match status" value="1"/>
</dbReference>
<evidence type="ECO:0000259" key="4">
    <source>
        <dbReference type="Pfam" id="PF07993"/>
    </source>
</evidence>
<dbReference type="Gene3D" id="1.10.1200.10">
    <property type="entry name" value="ACP-like"/>
    <property type="match status" value="1"/>
</dbReference>
<proteinExistence type="predicted"/>
<dbReference type="PANTHER" id="PTHR43439">
    <property type="entry name" value="PHENYLACETATE-COENZYME A LIGASE"/>
    <property type="match status" value="1"/>
</dbReference>
<dbReference type="SUPFAM" id="SSF56801">
    <property type="entry name" value="Acetyl-CoA synthetase-like"/>
    <property type="match status" value="1"/>
</dbReference>
<dbReference type="EMBL" id="KV722422">
    <property type="protein sequence ID" value="OCH89652.1"/>
    <property type="molecule type" value="Genomic_DNA"/>
</dbReference>
<dbReference type="OrthoDB" id="429813at2759"/>
<accession>A0A8E2DJR5</accession>
<gene>
    <name evidence="5" type="ORF">OBBRIDRAFT_655404</name>
</gene>
<dbReference type="InterPro" id="IPR036291">
    <property type="entry name" value="NAD(P)-bd_dom_sf"/>
</dbReference>
<organism evidence="5 6">
    <name type="scientific">Obba rivulosa</name>
    <dbReference type="NCBI Taxonomy" id="1052685"/>
    <lineage>
        <taxon>Eukaryota</taxon>
        <taxon>Fungi</taxon>
        <taxon>Dikarya</taxon>
        <taxon>Basidiomycota</taxon>
        <taxon>Agaricomycotina</taxon>
        <taxon>Agaricomycetes</taxon>
        <taxon>Polyporales</taxon>
        <taxon>Gelatoporiaceae</taxon>
        <taxon>Obba</taxon>
    </lineage>
</organism>
<dbReference type="SUPFAM" id="SSF51735">
    <property type="entry name" value="NAD(P)-binding Rossmann-fold domains"/>
    <property type="match status" value="1"/>
</dbReference>
<dbReference type="InterPro" id="IPR051414">
    <property type="entry name" value="Adenylate-forming_Reductase"/>
</dbReference>
<dbReference type="InterPro" id="IPR000873">
    <property type="entry name" value="AMP-dep_synth/lig_dom"/>
</dbReference>
<keyword evidence="1" id="KW-0596">Phosphopantetheine</keyword>
<feature type="domain" description="Thioester reductase (TE)" evidence="4">
    <location>
        <begin position="712"/>
        <end position="953"/>
    </location>
</feature>
<dbReference type="Gene3D" id="3.40.50.12780">
    <property type="entry name" value="N-terminal domain of ligase-like"/>
    <property type="match status" value="1"/>
</dbReference>
<feature type="domain" description="AMP-dependent synthetase/ligase" evidence="3">
    <location>
        <begin position="96"/>
        <end position="373"/>
    </location>
</feature>
<evidence type="ECO:0000313" key="6">
    <source>
        <dbReference type="Proteomes" id="UP000250043"/>
    </source>
</evidence>
<evidence type="ECO:0000256" key="1">
    <source>
        <dbReference type="ARBA" id="ARBA00022450"/>
    </source>
</evidence>
<dbReference type="SUPFAM" id="SSF47336">
    <property type="entry name" value="ACP-like"/>
    <property type="match status" value="1"/>
</dbReference>
<dbReference type="PANTHER" id="PTHR43439:SF2">
    <property type="entry name" value="ENZYME, PUTATIVE (JCVI)-RELATED"/>
    <property type="match status" value="1"/>
</dbReference>
<keyword evidence="2" id="KW-0597">Phosphoprotein</keyword>
<name>A0A8E2DJR5_9APHY</name>
<dbReference type="AlphaFoldDB" id="A0A8E2DJR5"/>
<keyword evidence="6" id="KW-1185">Reference proteome</keyword>
<dbReference type="Pfam" id="PF00501">
    <property type="entry name" value="AMP-binding"/>
    <property type="match status" value="1"/>
</dbReference>
<dbReference type="InterPro" id="IPR036736">
    <property type="entry name" value="ACP-like_sf"/>
</dbReference>
<dbReference type="Pfam" id="PF07993">
    <property type="entry name" value="NAD_binding_4"/>
    <property type="match status" value="1"/>
</dbReference>
<dbReference type="Gene3D" id="3.40.50.720">
    <property type="entry name" value="NAD(P)-binding Rossmann-like Domain"/>
    <property type="match status" value="1"/>
</dbReference>
<dbReference type="InterPro" id="IPR013120">
    <property type="entry name" value="FAR_NAD-bd"/>
</dbReference>
<evidence type="ECO:0000256" key="2">
    <source>
        <dbReference type="ARBA" id="ARBA00022553"/>
    </source>
</evidence>
<dbReference type="Proteomes" id="UP000250043">
    <property type="component" value="Unassembled WGS sequence"/>
</dbReference>
<evidence type="ECO:0000313" key="5">
    <source>
        <dbReference type="EMBL" id="OCH89652.1"/>
    </source>
</evidence>